<evidence type="ECO:0000259" key="1">
    <source>
        <dbReference type="Pfam" id="PF18961"/>
    </source>
</evidence>
<dbReference type="SUPFAM" id="SSF48208">
    <property type="entry name" value="Six-hairpin glycosidases"/>
    <property type="match status" value="1"/>
</dbReference>
<keyword evidence="3" id="KW-1185">Reference proteome</keyword>
<dbReference type="EMBL" id="CAAHFH010000001">
    <property type="protein sequence ID" value="VGO18870.1"/>
    <property type="molecule type" value="Genomic_DNA"/>
</dbReference>
<accession>A0A6C2UFC1</accession>
<proteinExistence type="predicted"/>
<dbReference type="AlphaFoldDB" id="A0A6C2UFC1"/>
<evidence type="ECO:0000313" key="2">
    <source>
        <dbReference type="EMBL" id="VGO18870.1"/>
    </source>
</evidence>
<dbReference type="InterPro" id="IPR043757">
    <property type="entry name" value="DUF5703_N"/>
</dbReference>
<evidence type="ECO:0000313" key="3">
    <source>
        <dbReference type="Proteomes" id="UP000346198"/>
    </source>
</evidence>
<dbReference type="Gene3D" id="1.50.10.10">
    <property type="match status" value="1"/>
</dbReference>
<sequence length="782" mass="90678">MNNRYIMIALNLAVGFMPLFSLGFNPDQYNVLWKTQSKNSSESMPVGGHSIGLNAWVEDGDILFYAQRSGSFDENNEYFKLGRFRVQLTPNPFEPGASFEQELKLHEGFVQLRGSSKTSEATVNIWVEALRPVIHVDVQGETETTAVVSYEGWRNEAVELPDESQGARFGCFSWEGYPGQVISYPDVVEQQDNGVLFYHRNRDDQLLIDFMIPYLGLDEVKNQIVNTQKGRTFGGYLTGDGFVQDGTGEATYVLTPYKAWKLRSVNVRNDHHIRIYTHVAQTDSLKRWQQDLEKQRLEGESDAEARWQTLNWWNAFWNRSHLVINADDTDSKAWTLGRNYQLFRYQMGCNWYGEYPTKFNGGNFTFDPSLVKSKKHYSPDFRNWGGGSFTAQNQRLLYWPLLKTGDFEAMIPQLEFYRRMLSAGKARVKTYFGHEGAYFCEQTENFGLPILTAWGWKEPEAKKRNRPPDLEPGVLQNKYIVYHYESQLEYSYMMLEYHRYSGADISDYMEFIKESIRFFDAHYQMRNQQLTGQALDKNGKLVIYPSTSCETYKNAKNPADVVAGLEVCLESLLALNDSGLTDEERRYFTGMQQRLPGYFYDTVDGDQILKPAESWKGIINNECPQFYPLFPFNRFTLNDEDAMEVFRNTWKHGTFRKDTFCSWHQDGIFLARMGMVQDAVDFNTKKMRDSGRRFPTFWGPGHDWAPDHNWGGSGMIGLQEMLLQTVDDEIRLFPAWPKEWDVDFKLHAPQNTVIEGVLRDGQFTLKSITPESRRKDIINMLE</sequence>
<dbReference type="Pfam" id="PF18961">
    <property type="entry name" value="DUF5703_N"/>
    <property type="match status" value="1"/>
</dbReference>
<dbReference type="RefSeq" id="WP_136060317.1">
    <property type="nucleotide sequence ID" value="NZ_CAAHFH010000001.1"/>
</dbReference>
<organism evidence="2 3">
    <name type="scientific">Pontiella sulfatireligans</name>
    <dbReference type="NCBI Taxonomy" id="2750658"/>
    <lineage>
        <taxon>Bacteria</taxon>
        <taxon>Pseudomonadati</taxon>
        <taxon>Kiritimatiellota</taxon>
        <taxon>Kiritimatiellia</taxon>
        <taxon>Kiritimatiellales</taxon>
        <taxon>Pontiellaceae</taxon>
        <taxon>Pontiella</taxon>
    </lineage>
</organism>
<dbReference type="InterPro" id="IPR012341">
    <property type="entry name" value="6hp_glycosidase-like_sf"/>
</dbReference>
<feature type="domain" description="DUF5703" evidence="1">
    <location>
        <begin position="33"/>
        <end position="321"/>
    </location>
</feature>
<protein>
    <recommendedName>
        <fullName evidence="1">DUF5703 domain-containing protein</fullName>
    </recommendedName>
</protein>
<dbReference type="Proteomes" id="UP000346198">
    <property type="component" value="Unassembled WGS sequence"/>
</dbReference>
<name>A0A6C2UFC1_9BACT</name>
<dbReference type="InterPro" id="IPR008928">
    <property type="entry name" value="6-hairpin_glycosidase_sf"/>
</dbReference>
<dbReference type="GO" id="GO:0005975">
    <property type="term" value="P:carbohydrate metabolic process"/>
    <property type="evidence" value="ECO:0007669"/>
    <property type="project" value="InterPro"/>
</dbReference>
<gene>
    <name evidence="2" type="ORF">SCARR_00923</name>
</gene>
<reference evidence="2 3" key="1">
    <citation type="submission" date="2019-04" db="EMBL/GenBank/DDBJ databases">
        <authorList>
            <person name="Van Vliet M D."/>
        </authorList>
    </citation>
    <scope>NUCLEOTIDE SEQUENCE [LARGE SCALE GENOMIC DNA]</scope>
    <source>
        <strain evidence="2 3">F21</strain>
    </source>
</reference>